<evidence type="ECO:0000256" key="13">
    <source>
        <dbReference type="ARBA" id="ARBA00022842"/>
    </source>
</evidence>
<comment type="cofactor">
    <cofactor evidence="1 16">
        <name>Mg(2+)</name>
        <dbReference type="ChEBI" id="CHEBI:18420"/>
    </cofactor>
</comment>
<keyword evidence="9 16" id="KW-0808">Transferase</keyword>
<evidence type="ECO:0000256" key="12">
    <source>
        <dbReference type="ARBA" id="ARBA00022741"/>
    </source>
</evidence>
<keyword evidence="11 16" id="KW-0660">Purine salvage</keyword>
<dbReference type="InterPro" id="IPR000836">
    <property type="entry name" value="PRTase_dom"/>
</dbReference>
<keyword evidence="8 16" id="KW-0328">Glycosyltransferase</keyword>
<evidence type="ECO:0000313" key="19">
    <source>
        <dbReference type="Proteomes" id="UP000663623"/>
    </source>
</evidence>
<dbReference type="PANTHER" id="PTHR43340">
    <property type="entry name" value="HYPOXANTHINE-GUANINE PHOSPHORIBOSYLTRANSFERASE"/>
    <property type="match status" value="1"/>
</dbReference>
<evidence type="ECO:0000256" key="1">
    <source>
        <dbReference type="ARBA" id="ARBA00001946"/>
    </source>
</evidence>
<comment type="catalytic activity">
    <reaction evidence="15">
        <text>IMP + diphosphate = hypoxanthine + 5-phospho-alpha-D-ribose 1-diphosphate</text>
        <dbReference type="Rhea" id="RHEA:17973"/>
        <dbReference type="ChEBI" id="CHEBI:17368"/>
        <dbReference type="ChEBI" id="CHEBI:33019"/>
        <dbReference type="ChEBI" id="CHEBI:58017"/>
        <dbReference type="ChEBI" id="CHEBI:58053"/>
        <dbReference type="EC" id="2.4.2.8"/>
    </reaction>
    <physiologicalReaction direction="right-to-left" evidence="15">
        <dbReference type="Rhea" id="RHEA:17975"/>
    </physiologicalReaction>
</comment>
<evidence type="ECO:0000259" key="17">
    <source>
        <dbReference type="Pfam" id="PF00156"/>
    </source>
</evidence>
<keyword evidence="13 16" id="KW-0460">Magnesium</keyword>
<dbReference type="Pfam" id="PF00156">
    <property type="entry name" value="Pribosyltran"/>
    <property type="match status" value="1"/>
</dbReference>
<dbReference type="NCBIfam" id="TIGR01203">
    <property type="entry name" value="HGPRTase"/>
    <property type="match status" value="1"/>
</dbReference>
<comment type="pathway">
    <text evidence="4 16">Purine metabolism; IMP biosynthesis via salvage pathway; IMP from hypoxanthine: step 1/1.</text>
</comment>
<dbReference type="GO" id="GO:0016757">
    <property type="term" value="F:glycosyltransferase activity"/>
    <property type="evidence" value="ECO:0007669"/>
    <property type="project" value="UniProtKB-KW"/>
</dbReference>
<comment type="function">
    <text evidence="2">Purine salvage pathway enzyme that catalyzes the transfer of the ribosyl-5-phosphate group from 5-phospho-alpha-D-ribose 1-diphosphate (PRPP) to the N9 position of the 6-oxopurines hypoxanthine and guanine to form the corresponding ribonucleotides IMP (inosine 5'-monophosphate) and GMP (guanosine 5'-monophosphate), with the release of PPi.</text>
</comment>
<keyword evidence="10 16" id="KW-0479">Metal-binding</keyword>
<evidence type="ECO:0000256" key="8">
    <source>
        <dbReference type="ARBA" id="ARBA00022676"/>
    </source>
</evidence>
<dbReference type="Proteomes" id="UP000663623">
    <property type="component" value="Chromosome"/>
</dbReference>
<comment type="similarity">
    <text evidence="6 16">Belongs to the purine/pyrimidine phosphoribosyltransferase family.</text>
</comment>
<dbReference type="EMBL" id="AP024480">
    <property type="protein sequence ID" value="BCS81853.1"/>
    <property type="molecule type" value="Genomic_DNA"/>
</dbReference>
<evidence type="ECO:0000256" key="6">
    <source>
        <dbReference type="ARBA" id="ARBA00008391"/>
    </source>
</evidence>
<dbReference type="SUPFAM" id="SSF53271">
    <property type="entry name" value="PRTase-like"/>
    <property type="match status" value="1"/>
</dbReference>
<evidence type="ECO:0000256" key="7">
    <source>
        <dbReference type="ARBA" id="ARBA00022490"/>
    </source>
</evidence>
<evidence type="ECO:0000256" key="2">
    <source>
        <dbReference type="ARBA" id="ARBA00002049"/>
    </source>
</evidence>
<keyword evidence="7 16" id="KW-0963">Cytoplasm</keyword>
<dbReference type="Gene3D" id="3.40.50.2020">
    <property type="match status" value="1"/>
</dbReference>
<comment type="subcellular location">
    <subcellularLocation>
        <location evidence="3 16">Cytoplasm</location>
    </subcellularLocation>
</comment>
<dbReference type="InterPro" id="IPR029057">
    <property type="entry name" value="PRTase-like"/>
</dbReference>
<evidence type="ECO:0000256" key="14">
    <source>
        <dbReference type="ARBA" id="ARBA00048811"/>
    </source>
</evidence>
<protein>
    <recommendedName>
        <fullName evidence="16">Hypoxanthine phosphoribosyltransferase</fullName>
        <ecNumber evidence="16">2.4.2.8</ecNumber>
    </recommendedName>
</protein>
<organism evidence="18 19">
    <name type="scientific">Caldicellulosiruptor diazotrophicus</name>
    <dbReference type="NCBI Taxonomy" id="2806205"/>
    <lineage>
        <taxon>Bacteria</taxon>
        <taxon>Bacillati</taxon>
        <taxon>Bacillota</taxon>
        <taxon>Bacillota incertae sedis</taxon>
        <taxon>Caldicellulosiruptorales</taxon>
        <taxon>Caldicellulosiruptoraceae</taxon>
        <taxon>Caldicellulosiruptor</taxon>
    </lineage>
</organism>
<dbReference type="InterPro" id="IPR005904">
    <property type="entry name" value="Hxn_phspho_trans"/>
</dbReference>
<keyword evidence="19" id="KW-1185">Reference proteome</keyword>
<comment type="catalytic activity">
    <reaction evidence="14">
        <text>GMP + diphosphate = guanine + 5-phospho-alpha-D-ribose 1-diphosphate</text>
        <dbReference type="Rhea" id="RHEA:25424"/>
        <dbReference type="ChEBI" id="CHEBI:16235"/>
        <dbReference type="ChEBI" id="CHEBI:33019"/>
        <dbReference type="ChEBI" id="CHEBI:58017"/>
        <dbReference type="ChEBI" id="CHEBI:58115"/>
        <dbReference type="EC" id="2.4.2.8"/>
    </reaction>
    <physiologicalReaction direction="right-to-left" evidence="14">
        <dbReference type="Rhea" id="RHEA:25426"/>
    </physiologicalReaction>
</comment>
<evidence type="ECO:0000313" key="18">
    <source>
        <dbReference type="EMBL" id="BCS81853.1"/>
    </source>
</evidence>
<name>A0ABM7NNZ3_9FIRM</name>
<reference evidence="18 19" key="1">
    <citation type="submission" date="2021-02" db="EMBL/GenBank/DDBJ databases">
        <title>Nitrogen-fixing ability and nitrogen fixation related genes of thermophilic fermentative bacteria in the genus Caldicellulosiruptor.</title>
        <authorList>
            <person name="Chen Y."/>
            <person name="Nishihara A."/>
            <person name="Haruta S."/>
        </authorList>
    </citation>
    <scope>NUCLEOTIDE SEQUENCE [LARGE SCALE GENOMIC DNA]</scope>
    <source>
        <strain evidence="18 19">YA01</strain>
    </source>
</reference>
<gene>
    <name evidence="18" type="primary">hprT</name>
    <name evidence="18" type="ORF">CaldiYA01_18130</name>
</gene>
<evidence type="ECO:0000256" key="5">
    <source>
        <dbReference type="ARBA" id="ARBA00004676"/>
    </source>
</evidence>
<evidence type="ECO:0000256" key="16">
    <source>
        <dbReference type="RuleBase" id="RU364099"/>
    </source>
</evidence>
<dbReference type="InterPro" id="IPR050408">
    <property type="entry name" value="HGPRT"/>
</dbReference>
<dbReference type="EC" id="2.4.2.8" evidence="16"/>
<feature type="domain" description="Phosphoribosyltransferase" evidence="17">
    <location>
        <begin position="18"/>
        <end position="165"/>
    </location>
</feature>
<evidence type="ECO:0000256" key="9">
    <source>
        <dbReference type="ARBA" id="ARBA00022679"/>
    </source>
</evidence>
<evidence type="ECO:0000256" key="3">
    <source>
        <dbReference type="ARBA" id="ARBA00004496"/>
    </source>
</evidence>
<dbReference type="RefSeq" id="WP_207178975.1">
    <property type="nucleotide sequence ID" value="NZ_AP024480.1"/>
</dbReference>
<keyword evidence="12 16" id="KW-0547">Nucleotide-binding</keyword>
<proteinExistence type="inferred from homology"/>
<dbReference type="PANTHER" id="PTHR43340:SF1">
    <property type="entry name" value="HYPOXANTHINE PHOSPHORIBOSYLTRANSFERASE"/>
    <property type="match status" value="1"/>
</dbReference>
<evidence type="ECO:0000256" key="4">
    <source>
        <dbReference type="ARBA" id="ARBA00004669"/>
    </source>
</evidence>
<evidence type="ECO:0000256" key="11">
    <source>
        <dbReference type="ARBA" id="ARBA00022726"/>
    </source>
</evidence>
<accession>A0ABM7NNZ3</accession>
<sequence length="179" mass="20442">MTVKDLPLKVKEILITEEQIKQRVKELGQKISEDYKESSDFLMVCILKGGVIFMADLLRQITIPVKIEFMAVSSYGNSTSSSGIVRILKDLDTSIEDKDVLLVEDIVDTGLTLRYITEYLKGRRPRSLKICTMLDKPSRRKVDVEIHYKGFEIPDKFVIGYGLDYAGLYRNLPYIGVLE</sequence>
<dbReference type="CDD" id="cd06223">
    <property type="entry name" value="PRTases_typeI"/>
    <property type="match status" value="1"/>
</dbReference>
<evidence type="ECO:0000256" key="10">
    <source>
        <dbReference type="ARBA" id="ARBA00022723"/>
    </source>
</evidence>
<evidence type="ECO:0000256" key="15">
    <source>
        <dbReference type="ARBA" id="ARBA00049402"/>
    </source>
</evidence>
<comment type="pathway">
    <text evidence="5">Purine metabolism; GMP biosynthesis via salvage pathway; GMP from guanine: step 1/1.</text>
</comment>